<evidence type="ECO:0000313" key="4">
    <source>
        <dbReference type="Proteomes" id="UP000018888"/>
    </source>
</evidence>
<reference evidence="3 4" key="1">
    <citation type="journal article" date="2013" name="Proc. Natl. Acad. Sci. U.S.A.">
        <title>Genome of an arbuscular mycorrhizal fungus provides insight into the oldest plant symbiosis.</title>
        <authorList>
            <person name="Tisserant E."/>
            <person name="Malbreil M."/>
            <person name="Kuo A."/>
            <person name="Kohler A."/>
            <person name="Symeonidi A."/>
            <person name="Balestrini R."/>
            <person name="Charron P."/>
            <person name="Duensing N."/>
            <person name="Frei Dit Frey N."/>
            <person name="Gianinazzi-Pearson V."/>
            <person name="Gilbert L.B."/>
            <person name="Handa Y."/>
            <person name="Herr J.R."/>
            <person name="Hijri M."/>
            <person name="Koul R."/>
            <person name="Kawaguchi M."/>
            <person name="Krajinski F."/>
            <person name="Lammers P.J."/>
            <person name="Masclaux F.G."/>
            <person name="Murat C."/>
            <person name="Morin E."/>
            <person name="Ndikumana S."/>
            <person name="Pagni M."/>
            <person name="Petitpierre D."/>
            <person name="Requena N."/>
            <person name="Rosikiewicz P."/>
            <person name="Riley R."/>
            <person name="Saito K."/>
            <person name="San Clemente H."/>
            <person name="Shapiro H."/>
            <person name="van Tuinen D."/>
            <person name="Becard G."/>
            <person name="Bonfante P."/>
            <person name="Paszkowski U."/>
            <person name="Shachar-Hill Y.Y."/>
            <person name="Tuskan G.A."/>
            <person name="Young P.W."/>
            <person name="Sanders I.R."/>
            <person name="Henrissat B."/>
            <person name="Rensing S.A."/>
            <person name="Grigoriev I.V."/>
            <person name="Corradi N."/>
            <person name="Roux C."/>
            <person name="Martin F."/>
        </authorList>
    </citation>
    <scope>NUCLEOTIDE SEQUENCE [LARGE SCALE GENOMIC DNA]</scope>
    <source>
        <strain evidence="3 4">DAOM 197198</strain>
    </source>
</reference>
<accession>A0A2P4QLY2</accession>
<keyword evidence="2" id="KW-0472">Membrane</keyword>
<keyword evidence="4" id="KW-1185">Reference proteome</keyword>
<protein>
    <submittedName>
        <fullName evidence="3">Uncharacterized protein</fullName>
    </submittedName>
</protein>
<feature type="compositionally biased region" description="Low complexity" evidence="1">
    <location>
        <begin position="71"/>
        <end position="80"/>
    </location>
</feature>
<reference evidence="3 4" key="2">
    <citation type="journal article" date="2018" name="New Phytol.">
        <title>High intraspecific genome diversity in the model arbuscular mycorrhizal symbiont Rhizophagus irregularis.</title>
        <authorList>
            <person name="Chen E.C.H."/>
            <person name="Morin E."/>
            <person name="Beaudet D."/>
            <person name="Noel J."/>
            <person name="Yildirir G."/>
            <person name="Ndikumana S."/>
            <person name="Charron P."/>
            <person name="St-Onge C."/>
            <person name="Giorgi J."/>
            <person name="Kruger M."/>
            <person name="Marton T."/>
            <person name="Ropars J."/>
            <person name="Grigoriev I.V."/>
            <person name="Hainaut M."/>
            <person name="Henrissat B."/>
            <person name="Roux C."/>
            <person name="Martin F."/>
            <person name="Corradi N."/>
        </authorList>
    </citation>
    <scope>NUCLEOTIDE SEQUENCE [LARGE SCALE GENOMIC DNA]</scope>
    <source>
        <strain evidence="3 4">DAOM 197198</strain>
    </source>
</reference>
<dbReference type="Proteomes" id="UP000018888">
    <property type="component" value="Unassembled WGS sequence"/>
</dbReference>
<evidence type="ECO:0000256" key="2">
    <source>
        <dbReference type="SAM" id="Phobius"/>
    </source>
</evidence>
<dbReference type="EMBL" id="AUPC02000031">
    <property type="protein sequence ID" value="POG78634.1"/>
    <property type="molecule type" value="Genomic_DNA"/>
</dbReference>
<organism evidence="3 4">
    <name type="scientific">Rhizophagus irregularis (strain DAOM 181602 / DAOM 197198 / MUCL 43194)</name>
    <name type="common">Arbuscular mycorrhizal fungus</name>
    <name type="synonym">Glomus intraradices</name>
    <dbReference type="NCBI Taxonomy" id="747089"/>
    <lineage>
        <taxon>Eukaryota</taxon>
        <taxon>Fungi</taxon>
        <taxon>Fungi incertae sedis</taxon>
        <taxon>Mucoromycota</taxon>
        <taxon>Glomeromycotina</taxon>
        <taxon>Glomeromycetes</taxon>
        <taxon>Glomerales</taxon>
        <taxon>Glomeraceae</taxon>
        <taxon>Rhizophagus</taxon>
    </lineage>
</organism>
<dbReference type="VEuPathDB" id="FungiDB:RhiirFUN_001978"/>
<dbReference type="AlphaFoldDB" id="A0A2P4QLY2"/>
<keyword evidence="2" id="KW-0812">Transmembrane</keyword>
<gene>
    <name evidence="3" type="ORF">GLOIN_2v641503</name>
</gene>
<feature type="transmembrane region" description="Helical" evidence="2">
    <location>
        <begin position="170"/>
        <end position="190"/>
    </location>
</feature>
<keyword evidence="2" id="KW-1133">Transmembrane helix</keyword>
<comment type="caution">
    <text evidence="3">The sequence shown here is derived from an EMBL/GenBank/DDBJ whole genome shotgun (WGS) entry which is preliminary data.</text>
</comment>
<evidence type="ECO:0000313" key="3">
    <source>
        <dbReference type="EMBL" id="POG78634.1"/>
    </source>
</evidence>
<feature type="region of interest" description="Disordered" evidence="1">
    <location>
        <begin position="37"/>
        <end position="94"/>
    </location>
</feature>
<sequence length="191" mass="20949">MGRYHNQQMVRVHNQQLVRVHQQMVKVHQQMVKAHQQMPGPTCASPNDSGCKAPPGVTPKVETSTQDEIETITPTPTPKKNNNKNDNNDDNKNKITHWTTTTTTLTLYFAGFTSTVTTTNAQGDITSFATYIPPSTVLVVKKVAVTAPALEDGTDTSNSMPVLHDFNSHGLWGITMSLLVVVATLVFMIFA</sequence>
<evidence type="ECO:0000256" key="1">
    <source>
        <dbReference type="SAM" id="MobiDB-lite"/>
    </source>
</evidence>
<proteinExistence type="predicted"/>
<name>A0A2P4QLY2_RHIID</name>